<protein>
    <recommendedName>
        <fullName evidence="12 13">Chaperone protein DnaJ</fullName>
    </recommendedName>
</protein>
<keyword evidence="10 13" id="KW-0143">Chaperone</keyword>
<evidence type="ECO:0000256" key="6">
    <source>
        <dbReference type="ARBA" id="ARBA00022737"/>
    </source>
</evidence>
<dbReference type="EMBL" id="JAAKDE010000005">
    <property type="protein sequence ID" value="MBA2132594.1"/>
    <property type="molecule type" value="Genomic_DNA"/>
</dbReference>
<dbReference type="Pfam" id="PF00226">
    <property type="entry name" value="DnaJ"/>
    <property type="match status" value="1"/>
</dbReference>
<reference evidence="17" key="1">
    <citation type="submission" date="2020-06" db="EMBL/GenBank/DDBJ databases">
        <title>Novel chitinolytic bacterium.</title>
        <authorList>
            <person name="Ungkulpasvich U."/>
            <person name="Kosugi A."/>
            <person name="Uke A."/>
        </authorList>
    </citation>
    <scope>NUCLEOTIDE SEQUENCE</scope>
    <source>
        <strain evidence="17">UUS1-1</strain>
    </source>
</reference>
<feature type="binding site" evidence="13">
    <location>
        <position position="204"/>
    </location>
    <ligand>
        <name>Zn(2+)</name>
        <dbReference type="ChEBI" id="CHEBI:29105"/>
        <label>1</label>
    </ligand>
</feature>
<dbReference type="GO" id="GO:0008270">
    <property type="term" value="F:zinc ion binding"/>
    <property type="evidence" value="ECO:0007669"/>
    <property type="project" value="UniProtKB-UniRule"/>
</dbReference>
<evidence type="ECO:0000313" key="17">
    <source>
        <dbReference type="EMBL" id="MBA2132594.1"/>
    </source>
</evidence>
<dbReference type="FunFam" id="2.60.260.20:FF:000004">
    <property type="entry name" value="Molecular chaperone DnaJ"/>
    <property type="match status" value="1"/>
</dbReference>
<comment type="subunit">
    <text evidence="2 13">Homodimer.</text>
</comment>
<dbReference type="RefSeq" id="WP_181339048.1">
    <property type="nucleotide sequence ID" value="NZ_JAAKDE010000005.1"/>
</dbReference>
<feature type="domain" description="J" evidence="15">
    <location>
        <begin position="5"/>
        <end position="70"/>
    </location>
</feature>
<feature type="zinc finger region" description="CR-type" evidence="14">
    <location>
        <begin position="134"/>
        <end position="216"/>
    </location>
</feature>
<dbReference type="GO" id="GO:0009408">
    <property type="term" value="P:response to heat"/>
    <property type="evidence" value="ECO:0007669"/>
    <property type="project" value="InterPro"/>
</dbReference>
<dbReference type="InterPro" id="IPR012724">
    <property type="entry name" value="DnaJ"/>
</dbReference>
<dbReference type="InterPro" id="IPR018253">
    <property type="entry name" value="DnaJ_domain_CS"/>
</dbReference>
<feature type="binding site" evidence="13">
    <location>
        <position position="150"/>
    </location>
    <ligand>
        <name>Zn(2+)</name>
        <dbReference type="ChEBI" id="CHEBI:29105"/>
        <label>1</label>
    </ligand>
</feature>
<evidence type="ECO:0000256" key="8">
    <source>
        <dbReference type="ARBA" id="ARBA00022833"/>
    </source>
</evidence>
<comment type="caution">
    <text evidence="17">The sequence shown here is derived from an EMBL/GenBank/DDBJ whole genome shotgun (WGS) entry which is preliminary data.</text>
</comment>
<dbReference type="AlphaFoldDB" id="A0A8J6I0S9"/>
<dbReference type="GO" id="GO:0031072">
    <property type="term" value="F:heat shock protein binding"/>
    <property type="evidence" value="ECO:0007669"/>
    <property type="project" value="InterPro"/>
</dbReference>
<dbReference type="FunFam" id="2.10.230.10:FF:000002">
    <property type="entry name" value="Molecular chaperone DnaJ"/>
    <property type="match status" value="1"/>
</dbReference>
<dbReference type="Pfam" id="PF01556">
    <property type="entry name" value="DnaJ_C"/>
    <property type="match status" value="1"/>
</dbReference>
<dbReference type="PROSITE" id="PS00636">
    <property type="entry name" value="DNAJ_1"/>
    <property type="match status" value="1"/>
</dbReference>
<evidence type="ECO:0000256" key="12">
    <source>
        <dbReference type="ARBA" id="ARBA00067609"/>
    </source>
</evidence>
<dbReference type="NCBIfam" id="TIGR02349">
    <property type="entry name" value="DnaJ_bact"/>
    <property type="match status" value="1"/>
</dbReference>
<dbReference type="NCBIfam" id="NF008035">
    <property type="entry name" value="PRK10767.1"/>
    <property type="match status" value="1"/>
</dbReference>
<evidence type="ECO:0000256" key="5">
    <source>
        <dbReference type="ARBA" id="ARBA00022723"/>
    </source>
</evidence>
<evidence type="ECO:0000256" key="13">
    <source>
        <dbReference type="HAMAP-Rule" id="MF_01152"/>
    </source>
</evidence>
<feature type="domain" description="CR-type" evidence="16">
    <location>
        <begin position="134"/>
        <end position="216"/>
    </location>
</feature>
<feature type="binding site" evidence="13">
    <location>
        <position position="164"/>
    </location>
    <ligand>
        <name>Zn(2+)</name>
        <dbReference type="ChEBI" id="CHEBI:29105"/>
        <label>2</label>
    </ligand>
</feature>
<dbReference type="InterPro" id="IPR008971">
    <property type="entry name" value="HSP40/DnaJ_pept-bd"/>
</dbReference>
<dbReference type="Gene3D" id="2.60.260.20">
    <property type="entry name" value="Urease metallochaperone UreE, N-terminal domain"/>
    <property type="match status" value="2"/>
</dbReference>
<dbReference type="GO" id="GO:0005737">
    <property type="term" value="C:cytoplasm"/>
    <property type="evidence" value="ECO:0007669"/>
    <property type="project" value="UniProtKB-SubCell"/>
</dbReference>
<dbReference type="GO" id="GO:0051082">
    <property type="term" value="F:unfolded protein binding"/>
    <property type="evidence" value="ECO:0007669"/>
    <property type="project" value="UniProtKB-UniRule"/>
</dbReference>
<dbReference type="SUPFAM" id="SSF57938">
    <property type="entry name" value="DnaJ/Hsp40 cysteine-rich domain"/>
    <property type="match status" value="1"/>
</dbReference>
<keyword evidence="9 13" id="KW-0346">Stress response</keyword>
<dbReference type="Gene3D" id="1.10.287.110">
    <property type="entry name" value="DnaJ domain"/>
    <property type="match status" value="1"/>
</dbReference>
<dbReference type="Pfam" id="PF00684">
    <property type="entry name" value="DnaJ_CXXCXGXG"/>
    <property type="match status" value="1"/>
</dbReference>
<dbReference type="FunFam" id="1.10.287.110:FF:000031">
    <property type="entry name" value="Molecular chaperone DnaJ"/>
    <property type="match status" value="1"/>
</dbReference>
<accession>A0A8J6I0S9</accession>
<keyword evidence="18" id="KW-1185">Reference proteome</keyword>
<keyword evidence="3 13" id="KW-0963">Cytoplasm</keyword>
<gene>
    <name evidence="13 17" type="primary">dnaJ</name>
    <name evidence="17" type="ORF">G5B42_03430</name>
</gene>
<dbReference type="SUPFAM" id="SSF46565">
    <property type="entry name" value="Chaperone J-domain"/>
    <property type="match status" value="1"/>
</dbReference>
<dbReference type="PROSITE" id="PS51188">
    <property type="entry name" value="ZF_CR"/>
    <property type="match status" value="1"/>
</dbReference>
<feature type="binding site" evidence="13">
    <location>
        <position position="167"/>
    </location>
    <ligand>
        <name>Zn(2+)</name>
        <dbReference type="ChEBI" id="CHEBI:29105"/>
        <label>2</label>
    </ligand>
</feature>
<comment type="function">
    <text evidence="13">Participates actively in the response to hyperosmotic and heat shock by preventing the aggregation of stress-denatured proteins and by disaggregating proteins, also in an autonomous, DnaK-independent fashion. Unfolded proteins bind initially to DnaJ; upon interaction with the DnaJ-bound protein, DnaK hydrolyzes its bound ATP, resulting in the formation of a stable complex. GrpE releases ADP from DnaK; ATP binding to DnaK triggers the release of the substrate protein, thus completing the reaction cycle. Several rounds of ATP-dependent interactions between DnaJ, DnaK and GrpE are required for fully efficient folding. Also involved, together with DnaK and GrpE, in the DNA replication of plasmids through activation of initiation proteins.</text>
</comment>
<dbReference type="SMART" id="SM00271">
    <property type="entry name" value="DnaJ"/>
    <property type="match status" value="1"/>
</dbReference>
<sequence length="376" mass="41086">MAKRDYYEVLGVERGASEEEIKKAYRQLARKYHPDVNKDDPQAEEKFKEINEAYQVLSDPQKRAAYDRFGHAGTDPGFGAGTGPGGFGDFTFEGFGDIFDMFFGGGGRRSRTGPQKGADLRYDLRIEFEDAAFGKETTIKVPRTEICSTCHGNRAKPGTPIKTCPTCGGSGQVQSVQNTMFGRFSTVRTCDRCQGEGKLIETPCPTCAGRGRVRQVRTIKINIPAGVDTGHRLRVAGEGEAGERGGPPGDLYVYITVKPHPFFKRTGNDLILEHKISFAQAALGAVIEVPTLEGTATLRIPEGTQPGTLFRIRGKGIPYLNGSGRGDELVRVRIEVPTKLNHAQREAIRQVAEAFGEEVGLPEKGFIDKVKEAFGK</sequence>
<dbReference type="InterPro" id="IPR036869">
    <property type="entry name" value="J_dom_sf"/>
</dbReference>
<dbReference type="CDD" id="cd10747">
    <property type="entry name" value="DnaJ_C"/>
    <property type="match status" value="1"/>
</dbReference>
<dbReference type="CDD" id="cd10719">
    <property type="entry name" value="DnaJ_zf"/>
    <property type="match status" value="1"/>
</dbReference>
<dbReference type="InterPro" id="IPR002939">
    <property type="entry name" value="DnaJ_C"/>
</dbReference>
<keyword evidence="7 13" id="KW-0863">Zinc-finger</keyword>
<dbReference type="Proteomes" id="UP000657177">
    <property type="component" value="Unassembled WGS sequence"/>
</dbReference>
<comment type="subcellular location">
    <subcellularLocation>
        <location evidence="1 13">Cytoplasm</location>
    </subcellularLocation>
</comment>
<name>A0A8J6I0S9_9FIRM</name>
<evidence type="ECO:0000256" key="9">
    <source>
        <dbReference type="ARBA" id="ARBA00023016"/>
    </source>
</evidence>
<feature type="binding site" evidence="13">
    <location>
        <position position="190"/>
    </location>
    <ligand>
        <name>Zn(2+)</name>
        <dbReference type="ChEBI" id="CHEBI:29105"/>
        <label>2</label>
    </ligand>
</feature>
<comment type="domain">
    <text evidence="13">The J domain is necessary and sufficient to stimulate DnaK ATPase activity. Zinc center 1 plays an important role in the autonomous, DnaK-independent chaperone activity of DnaJ. Zinc center 2 is essential for interaction with DnaK and for DnaJ activity.</text>
</comment>
<comment type="similarity">
    <text evidence="11 13">Belongs to the DnaJ family.</text>
</comment>
<comment type="cofactor">
    <cofactor evidence="13">
        <name>Zn(2+)</name>
        <dbReference type="ChEBI" id="CHEBI:29105"/>
    </cofactor>
    <text evidence="13">Binds 2 Zn(2+) ions per monomer.</text>
</comment>
<dbReference type="SUPFAM" id="SSF49493">
    <property type="entry name" value="HSP40/DnaJ peptide-binding domain"/>
    <property type="match status" value="2"/>
</dbReference>
<organism evidence="17 18">
    <name type="scientific">Capillibacterium thermochitinicola</name>
    <dbReference type="NCBI Taxonomy" id="2699427"/>
    <lineage>
        <taxon>Bacteria</taxon>
        <taxon>Bacillati</taxon>
        <taxon>Bacillota</taxon>
        <taxon>Capillibacterium</taxon>
    </lineage>
</organism>
<dbReference type="CDD" id="cd06257">
    <property type="entry name" value="DnaJ"/>
    <property type="match status" value="1"/>
</dbReference>
<dbReference type="Gene3D" id="2.10.230.10">
    <property type="entry name" value="Heat shock protein DnaJ, cysteine-rich domain"/>
    <property type="match status" value="1"/>
</dbReference>
<feature type="binding site" evidence="13">
    <location>
        <position position="207"/>
    </location>
    <ligand>
        <name>Zn(2+)</name>
        <dbReference type="ChEBI" id="CHEBI:29105"/>
        <label>1</label>
    </ligand>
</feature>
<evidence type="ECO:0000256" key="11">
    <source>
        <dbReference type="ARBA" id="ARBA00061004"/>
    </source>
</evidence>
<keyword evidence="5 13" id="KW-0479">Metal-binding</keyword>
<dbReference type="GO" id="GO:0005524">
    <property type="term" value="F:ATP binding"/>
    <property type="evidence" value="ECO:0007669"/>
    <property type="project" value="InterPro"/>
</dbReference>
<evidence type="ECO:0000256" key="1">
    <source>
        <dbReference type="ARBA" id="ARBA00004496"/>
    </source>
</evidence>
<evidence type="ECO:0000259" key="16">
    <source>
        <dbReference type="PROSITE" id="PS51188"/>
    </source>
</evidence>
<evidence type="ECO:0000256" key="3">
    <source>
        <dbReference type="ARBA" id="ARBA00022490"/>
    </source>
</evidence>
<dbReference type="PANTHER" id="PTHR43096">
    <property type="entry name" value="DNAJ HOMOLOG 1, MITOCHONDRIAL-RELATED"/>
    <property type="match status" value="1"/>
</dbReference>
<proteinExistence type="inferred from homology"/>
<dbReference type="InterPro" id="IPR001305">
    <property type="entry name" value="HSP_DnaJ_Cys-rich_dom"/>
</dbReference>
<evidence type="ECO:0000256" key="2">
    <source>
        <dbReference type="ARBA" id="ARBA00011738"/>
    </source>
</evidence>
<keyword evidence="6 13" id="KW-0677">Repeat</keyword>
<dbReference type="PROSITE" id="PS50076">
    <property type="entry name" value="DNAJ_2"/>
    <property type="match status" value="1"/>
</dbReference>
<keyword evidence="4 13" id="KW-0235">DNA replication</keyword>
<feature type="binding site" evidence="13">
    <location>
        <position position="147"/>
    </location>
    <ligand>
        <name>Zn(2+)</name>
        <dbReference type="ChEBI" id="CHEBI:29105"/>
        <label>1</label>
    </ligand>
</feature>
<keyword evidence="8 13" id="KW-0862">Zinc</keyword>
<dbReference type="InterPro" id="IPR036410">
    <property type="entry name" value="HSP_DnaJ_Cys-rich_dom_sf"/>
</dbReference>
<dbReference type="PANTHER" id="PTHR43096:SF48">
    <property type="entry name" value="CHAPERONE PROTEIN DNAJ"/>
    <property type="match status" value="1"/>
</dbReference>
<feature type="binding site" evidence="13">
    <location>
        <position position="193"/>
    </location>
    <ligand>
        <name>Zn(2+)</name>
        <dbReference type="ChEBI" id="CHEBI:29105"/>
        <label>2</label>
    </ligand>
</feature>
<dbReference type="GO" id="GO:0042026">
    <property type="term" value="P:protein refolding"/>
    <property type="evidence" value="ECO:0007669"/>
    <property type="project" value="TreeGrafter"/>
</dbReference>
<dbReference type="InterPro" id="IPR001623">
    <property type="entry name" value="DnaJ_domain"/>
</dbReference>
<comment type="caution">
    <text evidence="13">Lacks conserved residue(s) required for the propagation of feature annotation.</text>
</comment>
<dbReference type="HAMAP" id="MF_01152">
    <property type="entry name" value="DnaJ"/>
    <property type="match status" value="1"/>
</dbReference>
<dbReference type="FunFam" id="2.60.260.20:FF:000009">
    <property type="entry name" value="Putative Mitochondrial DnaJ chaperone"/>
    <property type="match status" value="1"/>
</dbReference>
<dbReference type="GO" id="GO:0006260">
    <property type="term" value="P:DNA replication"/>
    <property type="evidence" value="ECO:0007669"/>
    <property type="project" value="UniProtKB-KW"/>
</dbReference>
<evidence type="ECO:0000259" key="15">
    <source>
        <dbReference type="PROSITE" id="PS50076"/>
    </source>
</evidence>
<evidence type="ECO:0000313" key="18">
    <source>
        <dbReference type="Proteomes" id="UP000657177"/>
    </source>
</evidence>
<evidence type="ECO:0000256" key="14">
    <source>
        <dbReference type="PROSITE-ProRule" id="PRU00546"/>
    </source>
</evidence>
<dbReference type="PRINTS" id="PR00625">
    <property type="entry name" value="JDOMAIN"/>
</dbReference>
<evidence type="ECO:0000256" key="10">
    <source>
        <dbReference type="ARBA" id="ARBA00023186"/>
    </source>
</evidence>
<evidence type="ECO:0000256" key="4">
    <source>
        <dbReference type="ARBA" id="ARBA00022705"/>
    </source>
</evidence>
<evidence type="ECO:0000256" key="7">
    <source>
        <dbReference type="ARBA" id="ARBA00022771"/>
    </source>
</evidence>